<comment type="caution">
    <text evidence="2">The sequence shown here is derived from an EMBL/GenBank/DDBJ whole genome shotgun (WGS) entry which is preliminary data.</text>
</comment>
<dbReference type="Proteomes" id="UP000094342">
    <property type="component" value="Unassembled WGS sequence"/>
</dbReference>
<evidence type="ECO:0000259" key="1">
    <source>
        <dbReference type="Pfam" id="PF01973"/>
    </source>
</evidence>
<organism evidence="2 3">
    <name type="scientific">Sinorhizobium alkalisoli</name>
    <dbReference type="NCBI Taxonomy" id="1752398"/>
    <lineage>
        <taxon>Bacteria</taxon>
        <taxon>Pseudomonadati</taxon>
        <taxon>Pseudomonadota</taxon>
        <taxon>Alphaproteobacteria</taxon>
        <taxon>Hyphomicrobiales</taxon>
        <taxon>Rhizobiaceae</taxon>
        <taxon>Sinorhizobium/Ensifer group</taxon>
        <taxon>Sinorhizobium</taxon>
    </lineage>
</organism>
<protein>
    <recommendedName>
        <fullName evidence="1">6-hydroxymethylpterin diphosphokinase MptE-like domain-containing protein</fullName>
    </recommendedName>
</protein>
<evidence type="ECO:0000313" key="2">
    <source>
        <dbReference type="EMBL" id="ODR88361.1"/>
    </source>
</evidence>
<dbReference type="AlphaFoldDB" id="A0A1E3V5E0"/>
<dbReference type="STRING" id="1752398.A8M32_25465"/>
<reference evidence="3" key="1">
    <citation type="submission" date="2016-05" db="EMBL/GenBank/DDBJ databases">
        <authorList>
            <person name="Li Y."/>
        </authorList>
    </citation>
    <scope>NUCLEOTIDE SEQUENCE [LARGE SCALE GENOMIC DNA]</scope>
    <source>
        <strain evidence="3">YIC4027</strain>
    </source>
</reference>
<dbReference type="Gene3D" id="3.90.1480.10">
    <property type="entry name" value="Alpha-2,3-sialyltransferase"/>
    <property type="match status" value="1"/>
</dbReference>
<dbReference type="InterPro" id="IPR002826">
    <property type="entry name" value="MptE-like"/>
</dbReference>
<gene>
    <name evidence="2" type="ORF">A8M32_25465</name>
</gene>
<dbReference type="Pfam" id="PF01973">
    <property type="entry name" value="MptE-like"/>
    <property type="match status" value="1"/>
</dbReference>
<evidence type="ECO:0000313" key="3">
    <source>
        <dbReference type="Proteomes" id="UP000094342"/>
    </source>
</evidence>
<accession>A0A1E3V5E0</accession>
<keyword evidence="3" id="KW-1185">Reference proteome</keyword>
<name>A0A1E3V5E0_9HYPH</name>
<sequence length="291" mass="33619">MTADVAKKAEKKKTLWRRVQERYQAFVRHLSGRSGRVTAADRRLLESLRNCHAGRRGFIIGNGPSLRVADLDRLKNEVTFASNKIYLAFKETEWRPTYYTVEDNLVMLQNRREIEAIDGPVKLFPSIMMTLVRRRRNEHIYRYLRRVGREPLCDPDFPGFSTDAVKGIEYGSTVVYSQIQLAVHMGIKTIYLLGLDHRYEVKKVGDDGRPIADGERNHFHSEYRRIGERWNPPNLEVLEVSYRKARDICAVLGVQIVNCSRSSALDIFECNNLDTVLELDQTQTSAKALRM</sequence>
<proteinExistence type="predicted"/>
<dbReference type="RefSeq" id="WP_069461217.1">
    <property type="nucleotide sequence ID" value="NZ_LYBW01000065.1"/>
</dbReference>
<dbReference type="EMBL" id="LYBW01000065">
    <property type="protein sequence ID" value="ODR88361.1"/>
    <property type="molecule type" value="Genomic_DNA"/>
</dbReference>
<feature type="domain" description="6-hydroxymethylpterin diphosphokinase MptE-like" evidence="1">
    <location>
        <begin position="46"/>
        <end position="200"/>
    </location>
</feature>
<dbReference type="OrthoDB" id="8445658at2"/>